<name>A0A852TEN4_9BACI</name>
<dbReference type="SUPFAM" id="SSF81606">
    <property type="entry name" value="PP2C-like"/>
    <property type="match status" value="1"/>
</dbReference>
<dbReference type="AlphaFoldDB" id="A0A852TEN4"/>
<sequence length="276" mass="31735">MKVESFFSAAPHKSVSEDSIVLNEKNNVYGVFDGATPLMPFKDENGMNGAYLASNIFKDYFLGLYRSNHSLVEGIMAANRMLRGHMEKYKVNQEKYENLWSTCAAIIKIEEEGKISYAQLGDCMIIAEYQNGTVKALTRDMVKDISYRAKAYREELRKQGVKIPDEEYYHDRTHQLLFNRSLANMEHGYTVANGKEEVLNFIQHGQVNTSEIKTLLLITDGLFHPKYSIEETFTKIQTSGLHAYSNELEQYEKRNNLRSDDKSGIMISLCYEERSK</sequence>
<organism evidence="2 3">
    <name type="scientific">Neobacillus niacini</name>
    <dbReference type="NCBI Taxonomy" id="86668"/>
    <lineage>
        <taxon>Bacteria</taxon>
        <taxon>Bacillati</taxon>
        <taxon>Bacillota</taxon>
        <taxon>Bacilli</taxon>
        <taxon>Bacillales</taxon>
        <taxon>Bacillaceae</taxon>
        <taxon>Neobacillus</taxon>
    </lineage>
</organism>
<evidence type="ECO:0000313" key="2">
    <source>
        <dbReference type="EMBL" id="NYE07330.1"/>
    </source>
</evidence>
<dbReference type="InterPro" id="IPR001932">
    <property type="entry name" value="PPM-type_phosphatase-like_dom"/>
</dbReference>
<protein>
    <recommendedName>
        <fullName evidence="1">PPM-type phosphatase domain-containing protein</fullName>
    </recommendedName>
</protein>
<reference evidence="3" key="2">
    <citation type="submission" date="2020-08" db="EMBL/GenBank/DDBJ databases">
        <title>The Agave Microbiome: Exploring the role of microbial communities in plant adaptations to desert environments.</title>
        <authorList>
            <person name="Partida-Martinez L.P."/>
        </authorList>
    </citation>
    <scope>NUCLEOTIDE SEQUENCE [LARGE SCALE GENOMIC DNA]</scope>
    <source>
        <strain evidence="3">AT2.8</strain>
    </source>
</reference>
<evidence type="ECO:0000313" key="3">
    <source>
        <dbReference type="Proteomes" id="UP000548423"/>
    </source>
</evidence>
<proteinExistence type="predicted"/>
<comment type="caution">
    <text evidence="2">The sequence shown here is derived from an EMBL/GenBank/DDBJ whole genome shotgun (WGS) entry which is preliminary data.</text>
</comment>
<gene>
    <name evidence="2" type="ORF">F4694_004141</name>
</gene>
<accession>A0A852TEN4</accession>
<dbReference type="Pfam" id="PF13672">
    <property type="entry name" value="PP2C_2"/>
    <property type="match status" value="1"/>
</dbReference>
<dbReference type="Proteomes" id="UP000548423">
    <property type="component" value="Unassembled WGS sequence"/>
</dbReference>
<dbReference type="Gene3D" id="3.60.40.10">
    <property type="entry name" value="PPM-type phosphatase domain"/>
    <property type="match status" value="1"/>
</dbReference>
<evidence type="ECO:0000259" key="1">
    <source>
        <dbReference type="Pfam" id="PF13672"/>
    </source>
</evidence>
<reference evidence="3" key="1">
    <citation type="submission" date="2020-07" db="EMBL/GenBank/DDBJ databases">
        <authorList>
            <person name="Partida-Martinez L."/>
            <person name="Huntemann M."/>
            <person name="Clum A."/>
            <person name="Wang J."/>
            <person name="Palaniappan K."/>
            <person name="Ritter S."/>
            <person name="Chen I.-M."/>
            <person name="Stamatis D."/>
            <person name="Reddy T."/>
            <person name="O'Malley R."/>
            <person name="Daum C."/>
            <person name="Shapiro N."/>
            <person name="Ivanova N."/>
            <person name="Kyrpides N."/>
            <person name="Woyke T."/>
        </authorList>
    </citation>
    <scope>NUCLEOTIDE SEQUENCE [LARGE SCALE GENOMIC DNA]</scope>
    <source>
        <strain evidence="3">AT2.8</strain>
    </source>
</reference>
<dbReference type="InterPro" id="IPR036457">
    <property type="entry name" value="PPM-type-like_dom_sf"/>
</dbReference>
<dbReference type="EMBL" id="JACCBX010000009">
    <property type="protein sequence ID" value="NYE07330.1"/>
    <property type="molecule type" value="Genomic_DNA"/>
</dbReference>
<feature type="domain" description="PPM-type phosphatase" evidence="1">
    <location>
        <begin position="28"/>
        <end position="235"/>
    </location>
</feature>